<evidence type="ECO:0000256" key="1">
    <source>
        <dbReference type="SAM" id="MobiDB-lite"/>
    </source>
</evidence>
<keyword evidence="2" id="KW-0812">Transmembrane</keyword>
<dbReference type="OrthoDB" id="2530423at2759"/>
<dbReference type="AlphaFoldDB" id="A0A0P9FCG5"/>
<sequence length="151" mass="15507">MAYDAPRPYRPQELKSPEAPAGTKSYDSLRPPPSVTQWSTPGSSGYSSPAGSSVALGSGGSGAPSSRGAQQAGERRYGAGGAAAGPPAHPSVLQKRERGTKHEALDLGGTGYIGQKEDPRLRRKRITLIVISGLVVCAIIALVVVGCKGLL</sequence>
<dbReference type="Proteomes" id="UP000053890">
    <property type="component" value="Unassembled WGS sequence"/>
</dbReference>
<keyword evidence="2" id="KW-1133">Transmembrane helix</keyword>
<dbReference type="EMBL" id="KQ474083">
    <property type="protein sequence ID" value="KPV73392.1"/>
    <property type="molecule type" value="Genomic_DNA"/>
</dbReference>
<name>A0A0P9FCG5_RHOGW</name>
<feature type="region of interest" description="Disordered" evidence="1">
    <location>
        <begin position="1"/>
        <end position="111"/>
    </location>
</feature>
<evidence type="ECO:0000256" key="2">
    <source>
        <dbReference type="SAM" id="Phobius"/>
    </source>
</evidence>
<keyword evidence="4" id="KW-1185">Reference proteome</keyword>
<evidence type="ECO:0000313" key="4">
    <source>
        <dbReference type="Proteomes" id="UP000053890"/>
    </source>
</evidence>
<accession>A0A0P9FCG5</accession>
<reference evidence="3 4" key="1">
    <citation type="journal article" date="2015" name="Front. Microbiol.">
        <title>Genome sequence of the plant growth promoting endophytic yeast Rhodotorula graminis WP1.</title>
        <authorList>
            <person name="Firrincieli A."/>
            <person name="Otillar R."/>
            <person name="Salamov A."/>
            <person name="Schmutz J."/>
            <person name="Khan Z."/>
            <person name="Redman R.S."/>
            <person name="Fleck N.D."/>
            <person name="Lindquist E."/>
            <person name="Grigoriev I.V."/>
            <person name="Doty S.L."/>
        </authorList>
    </citation>
    <scope>NUCLEOTIDE SEQUENCE [LARGE SCALE GENOMIC DNA]</scope>
    <source>
        <strain evidence="3 4">WP1</strain>
    </source>
</reference>
<protein>
    <submittedName>
        <fullName evidence="3">Uncharacterized protein</fullName>
    </submittedName>
</protein>
<feature type="compositionally biased region" description="Basic and acidic residues" evidence="1">
    <location>
        <begin position="94"/>
        <end position="105"/>
    </location>
</feature>
<proteinExistence type="predicted"/>
<gene>
    <name evidence="3" type="ORF">RHOBADRAFT_45969</name>
</gene>
<keyword evidence="2" id="KW-0472">Membrane</keyword>
<feature type="transmembrane region" description="Helical" evidence="2">
    <location>
        <begin position="126"/>
        <end position="145"/>
    </location>
</feature>
<dbReference type="GeneID" id="28975144"/>
<evidence type="ECO:0000313" key="3">
    <source>
        <dbReference type="EMBL" id="KPV73392.1"/>
    </source>
</evidence>
<organism evidence="3 4">
    <name type="scientific">Rhodotorula graminis (strain WP1)</name>
    <dbReference type="NCBI Taxonomy" id="578459"/>
    <lineage>
        <taxon>Eukaryota</taxon>
        <taxon>Fungi</taxon>
        <taxon>Dikarya</taxon>
        <taxon>Basidiomycota</taxon>
        <taxon>Pucciniomycotina</taxon>
        <taxon>Microbotryomycetes</taxon>
        <taxon>Sporidiobolales</taxon>
        <taxon>Sporidiobolaceae</taxon>
        <taxon>Rhodotorula</taxon>
    </lineage>
</organism>
<dbReference type="RefSeq" id="XP_018269441.1">
    <property type="nucleotide sequence ID" value="XM_018414696.1"/>
</dbReference>
<feature type="compositionally biased region" description="Low complexity" evidence="1">
    <location>
        <begin position="39"/>
        <end position="56"/>
    </location>
</feature>
<feature type="compositionally biased region" description="Low complexity" evidence="1">
    <location>
        <begin position="63"/>
        <end position="72"/>
    </location>
</feature>